<protein>
    <submittedName>
        <fullName evidence="2">GD22651</fullName>
    </submittedName>
</protein>
<name>B4Q3L4_DROSI</name>
<gene>
    <name evidence="2" type="primary">Dsim\GD22651</name>
    <name evidence="2" type="ORF">Dsim_GD22651</name>
</gene>
<proteinExistence type="predicted"/>
<evidence type="ECO:0000313" key="3">
    <source>
        <dbReference type="Proteomes" id="UP000000304"/>
    </source>
</evidence>
<feature type="region of interest" description="Disordered" evidence="1">
    <location>
        <begin position="1"/>
        <end position="22"/>
    </location>
</feature>
<sequence>MVIATSNALEEHPNAIQSTGARSPEINDLRCIQVDAEDAAILRMATKSATITWNTRVDMQHAMRI</sequence>
<dbReference type="HOGENOM" id="CLU_2852091_0_0_1"/>
<evidence type="ECO:0000256" key="1">
    <source>
        <dbReference type="SAM" id="MobiDB-lite"/>
    </source>
</evidence>
<reference evidence="2 3" key="1">
    <citation type="journal article" date="2007" name="Nature">
        <title>Evolution of genes and genomes on the Drosophila phylogeny.</title>
        <authorList>
            <consortium name="Drosophila 12 Genomes Consortium"/>
            <person name="Clark A.G."/>
            <person name="Eisen M.B."/>
            <person name="Smith D.R."/>
            <person name="Bergman C.M."/>
            <person name="Oliver B."/>
            <person name="Markow T.A."/>
            <person name="Kaufman T.C."/>
            <person name="Kellis M."/>
            <person name="Gelbart W."/>
            <person name="Iyer V.N."/>
            <person name="Pollard D.A."/>
            <person name="Sackton T.B."/>
            <person name="Larracuente A.M."/>
            <person name="Singh N.D."/>
            <person name="Abad J.P."/>
            <person name="Abt D.N."/>
            <person name="Adryan B."/>
            <person name="Aguade M."/>
            <person name="Akashi H."/>
            <person name="Anderson W.W."/>
            <person name="Aquadro C.F."/>
            <person name="Ardell D.H."/>
            <person name="Arguello R."/>
            <person name="Artieri C.G."/>
            <person name="Barbash D.A."/>
            <person name="Barker D."/>
            <person name="Barsanti P."/>
            <person name="Batterham P."/>
            <person name="Batzoglou S."/>
            <person name="Begun D."/>
            <person name="Bhutkar A."/>
            <person name="Blanco E."/>
            <person name="Bosak S.A."/>
            <person name="Bradley R.K."/>
            <person name="Brand A.D."/>
            <person name="Brent M.R."/>
            <person name="Brooks A.N."/>
            <person name="Brown R.H."/>
            <person name="Butlin R.K."/>
            <person name="Caggese C."/>
            <person name="Calvi B.R."/>
            <person name="Bernardo de Carvalho A."/>
            <person name="Caspi A."/>
            <person name="Castrezana S."/>
            <person name="Celniker S.E."/>
            <person name="Chang J.L."/>
            <person name="Chapple C."/>
            <person name="Chatterji S."/>
            <person name="Chinwalla A."/>
            <person name="Civetta A."/>
            <person name="Clifton S.W."/>
            <person name="Comeron J.M."/>
            <person name="Costello J.C."/>
            <person name="Coyne J.A."/>
            <person name="Daub J."/>
            <person name="David R.G."/>
            <person name="Delcher A.L."/>
            <person name="Delehaunty K."/>
            <person name="Do C.B."/>
            <person name="Ebling H."/>
            <person name="Edwards K."/>
            <person name="Eickbush T."/>
            <person name="Evans J.D."/>
            <person name="Filipski A."/>
            <person name="Findeiss S."/>
            <person name="Freyhult E."/>
            <person name="Fulton L."/>
            <person name="Fulton R."/>
            <person name="Garcia A.C."/>
            <person name="Gardiner A."/>
            <person name="Garfield D.A."/>
            <person name="Garvin B.E."/>
            <person name="Gibson G."/>
            <person name="Gilbert D."/>
            <person name="Gnerre S."/>
            <person name="Godfrey J."/>
            <person name="Good R."/>
            <person name="Gotea V."/>
            <person name="Gravely B."/>
            <person name="Greenberg A.J."/>
            <person name="Griffiths-Jones S."/>
            <person name="Gross S."/>
            <person name="Guigo R."/>
            <person name="Gustafson E.A."/>
            <person name="Haerty W."/>
            <person name="Hahn M.W."/>
            <person name="Halligan D.L."/>
            <person name="Halpern A.L."/>
            <person name="Halter G.M."/>
            <person name="Han M.V."/>
            <person name="Heger A."/>
            <person name="Hillier L."/>
            <person name="Hinrichs A.S."/>
            <person name="Holmes I."/>
            <person name="Hoskins R.A."/>
            <person name="Hubisz M.J."/>
            <person name="Hultmark D."/>
            <person name="Huntley M.A."/>
            <person name="Jaffe D.B."/>
            <person name="Jagadeeshan S."/>
            <person name="Jeck W.R."/>
            <person name="Johnson J."/>
            <person name="Jones C.D."/>
            <person name="Jordan W.C."/>
            <person name="Karpen G.H."/>
            <person name="Kataoka E."/>
            <person name="Keightley P.D."/>
            <person name="Kheradpour P."/>
            <person name="Kirkness E.F."/>
            <person name="Koerich L.B."/>
            <person name="Kristiansen K."/>
            <person name="Kudrna D."/>
            <person name="Kulathinal R.J."/>
            <person name="Kumar S."/>
            <person name="Kwok R."/>
            <person name="Lander E."/>
            <person name="Langley C.H."/>
            <person name="Lapoint R."/>
            <person name="Lazzaro B.P."/>
            <person name="Lee S.J."/>
            <person name="Levesque L."/>
            <person name="Li R."/>
            <person name="Lin C.F."/>
            <person name="Lin M.F."/>
            <person name="Lindblad-Toh K."/>
            <person name="Llopart A."/>
            <person name="Long M."/>
            <person name="Low L."/>
            <person name="Lozovsky E."/>
            <person name="Lu J."/>
            <person name="Luo M."/>
            <person name="Machado C.A."/>
            <person name="Makalowski W."/>
            <person name="Marzo M."/>
            <person name="Matsuda M."/>
            <person name="Matzkin L."/>
            <person name="McAllister B."/>
            <person name="McBride C.S."/>
            <person name="McKernan B."/>
            <person name="McKernan K."/>
            <person name="Mendez-Lago M."/>
            <person name="Minx P."/>
            <person name="Mollenhauer M.U."/>
            <person name="Montooth K."/>
            <person name="Mount S.M."/>
            <person name="Mu X."/>
            <person name="Myers E."/>
            <person name="Negre B."/>
            <person name="Newfeld S."/>
            <person name="Nielsen R."/>
            <person name="Noor M.A."/>
            <person name="O'Grady P."/>
            <person name="Pachter L."/>
            <person name="Papaceit M."/>
            <person name="Parisi M.J."/>
            <person name="Parisi M."/>
            <person name="Parts L."/>
            <person name="Pedersen J.S."/>
            <person name="Pesole G."/>
            <person name="Phillippy A.M."/>
            <person name="Ponting C.P."/>
            <person name="Pop M."/>
            <person name="Porcelli D."/>
            <person name="Powell J.R."/>
            <person name="Prohaska S."/>
            <person name="Pruitt K."/>
            <person name="Puig M."/>
            <person name="Quesneville H."/>
            <person name="Ram K.R."/>
            <person name="Rand D."/>
            <person name="Rasmussen M.D."/>
            <person name="Reed L.K."/>
            <person name="Reenan R."/>
            <person name="Reily A."/>
            <person name="Remington K.A."/>
            <person name="Rieger T.T."/>
            <person name="Ritchie M.G."/>
            <person name="Robin C."/>
            <person name="Rogers Y.H."/>
            <person name="Rohde C."/>
            <person name="Rozas J."/>
            <person name="Rubenfield M.J."/>
            <person name="Ruiz A."/>
            <person name="Russo S."/>
            <person name="Salzberg S.L."/>
            <person name="Sanchez-Gracia A."/>
            <person name="Saranga D.J."/>
            <person name="Sato H."/>
            <person name="Schaeffer S.W."/>
            <person name="Schatz M.C."/>
            <person name="Schlenke T."/>
            <person name="Schwartz R."/>
            <person name="Segarra C."/>
            <person name="Singh R.S."/>
            <person name="Sirot L."/>
            <person name="Sirota M."/>
            <person name="Sisneros N.B."/>
            <person name="Smith C.D."/>
            <person name="Smith T.F."/>
            <person name="Spieth J."/>
            <person name="Stage D.E."/>
            <person name="Stark A."/>
            <person name="Stephan W."/>
            <person name="Strausberg R.L."/>
            <person name="Strempel S."/>
            <person name="Sturgill D."/>
            <person name="Sutton G."/>
            <person name="Sutton G.G."/>
            <person name="Tao W."/>
            <person name="Teichmann S."/>
            <person name="Tobari Y.N."/>
            <person name="Tomimura Y."/>
            <person name="Tsolas J.M."/>
            <person name="Valente V.L."/>
            <person name="Venter E."/>
            <person name="Venter J.C."/>
            <person name="Vicario S."/>
            <person name="Vieira F.G."/>
            <person name="Vilella A.J."/>
            <person name="Villasante A."/>
            <person name="Walenz B."/>
            <person name="Wang J."/>
            <person name="Wasserman M."/>
            <person name="Watts T."/>
            <person name="Wilson D."/>
            <person name="Wilson R.K."/>
            <person name="Wing R.A."/>
            <person name="Wolfner M.F."/>
            <person name="Wong A."/>
            <person name="Wong G.K."/>
            <person name="Wu C.I."/>
            <person name="Wu G."/>
            <person name="Yamamoto D."/>
            <person name="Yang H.P."/>
            <person name="Yang S.P."/>
            <person name="Yorke J.A."/>
            <person name="Yoshida K."/>
            <person name="Zdobnov E."/>
            <person name="Zhang P."/>
            <person name="Zhang Y."/>
            <person name="Zimin A.V."/>
            <person name="Baldwin J."/>
            <person name="Abdouelleil A."/>
            <person name="Abdulkadir J."/>
            <person name="Abebe A."/>
            <person name="Abera B."/>
            <person name="Abreu J."/>
            <person name="Acer S.C."/>
            <person name="Aftuck L."/>
            <person name="Alexander A."/>
            <person name="An P."/>
            <person name="Anderson E."/>
            <person name="Anderson S."/>
            <person name="Arachi H."/>
            <person name="Azer M."/>
            <person name="Bachantsang P."/>
            <person name="Barry A."/>
            <person name="Bayul T."/>
            <person name="Berlin A."/>
            <person name="Bessette D."/>
            <person name="Bloom T."/>
            <person name="Blye J."/>
            <person name="Boguslavskiy L."/>
            <person name="Bonnet C."/>
            <person name="Boukhgalter B."/>
            <person name="Bourzgui I."/>
            <person name="Brown A."/>
            <person name="Cahill P."/>
            <person name="Channer S."/>
            <person name="Cheshatsang Y."/>
            <person name="Chuda L."/>
            <person name="Citroen M."/>
            <person name="Collymore A."/>
            <person name="Cooke P."/>
            <person name="Costello M."/>
            <person name="D'Aco K."/>
            <person name="Daza R."/>
            <person name="De Haan G."/>
            <person name="DeGray S."/>
            <person name="DeMaso C."/>
            <person name="Dhargay N."/>
            <person name="Dooley K."/>
            <person name="Dooley E."/>
            <person name="Doricent M."/>
            <person name="Dorje P."/>
            <person name="Dorjee K."/>
            <person name="Dupes A."/>
            <person name="Elong R."/>
            <person name="Falk J."/>
            <person name="Farina A."/>
            <person name="Faro S."/>
            <person name="Ferguson D."/>
            <person name="Fisher S."/>
            <person name="Foley C.D."/>
            <person name="Franke A."/>
            <person name="Friedrich D."/>
            <person name="Gadbois L."/>
            <person name="Gearin G."/>
            <person name="Gearin C.R."/>
            <person name="Giannoukos G."/>
            <person name="Goode T."/>
            <person name="Graham J."/>
            <person name="Grandbois E."/>
            <person name="Grewal S."/>
            <person name="Gyaltsen K."/>
            <person name="Hafez N."/>
            <person name="Hagos B."/>
            <person name="Hall J."/>
            <person name="Henson C."/>
            <person name="Hollinger A."/>
            <person name="Honan T."/>
            <person name="Huard M.D."/>
            <person name="Hughes L."/>
            <person name="Hurhula B."/>
            <person name="Husby M.E."/>
            <person name="Kamat A."/>
            <person name="Kanga B."/>
            <person name="Kashin S."/>
            <person name="Khazanovich D."/>
            <person name="Kisner P."/>
            <person name="Lance K."/>
            <person name="Lara M."/>
            <person name="Lee W."/>
            <person name="Lennon N."/>
            <person name="Letendre F."/>
            <person name="LeVine R."/>
            <person name="Lipovsky A."/>
            <person name="Liu X."/>
            <person name="Liu J."/>
            <person name="Liu S."/>
            <person name="Lokyitsang T."/>
            <person name="Lokyitsang Y."/>
            <person name="Lubonja R."/>
            <person name="Lui A."/>
            <person name="MacDonald P."/>
            <person name="Magnisalis V."/>
            <person name="Maru K."/>
            <person name="Matthews C."/>
            <person name="McCusker W."/>
            <person name="McDonough S."/>
            <person name="Mehta T."/>
            <person name="Meldrim J."/>
            <person name="Meneus L."/>
            <person name="Mihai O."/>
            <person name="Mihalev A."/>
            <person name="Mihova T."/>
            <person name="Mittelman R."/>
            <person name="Mlenga V."/>
            <person name="Montmayeur A."/>
            <person name="Mulrain L."/>
            <person name="Navidi A."/>
            <person name="Naylor J."/>
            <person name="Negash T."/>
            <person name="Nguyen T."/>
            <person name="Nguyen N."/>
            <person name="Nicol R."/>
            <person name="Norbu C."/>
            <person name="Norbu N."/>
            <person name="Novod N."/>
            <person name="O'Neill B."/>
            <person name="Osman S."/>
            <person name="Markiewicz E."/>
            <person name="Oyono O.L."/>
            <person name="Patti C."/>
            <person name="Phunkhang P."/>
            <person name="Pierre F."/>
            <person name="Priest M."/>
            <person name="Raghuraman S."/>
            <person name="Rege F."/>
            <person name="Reyes R."/>
            <person name="Rise C."/>
            <person name="Rogov P."/>
            <person name="Ross K."/>
            <person name="Ryan E."/>
            <person name="Settipalli S."/>
            <person name="Shea T."/>
            <person name="Sherpa N."/>
            <person name="Shi L."/>
            <person name="Shih D."/>
            <person name="Sparrow T."/>
            <person name="Spaulding J."/>
            <person name="Stalker J."/>
            <person name="Stange-Thomann N."/>
            <person name="Stavropoulos S."/>
            <person name="Stone C."/>
            <person name="Strader C."/>
            <person name="Tesfaye S."/>
            <person name="Thomson T."/>
            <person name="Thoulutsang Y."/>
            <person name="Thoulutsang D."/>
            <person name="Topham K."/>
            <person name="Topping I."/>
            <person name="Tsamla T."/>
            <person name="Vassiliev H."/>
            <person name="Vo A."/>
            <person name="Wangchuk T."/>
            <person name="Wangdi T."/>
            <person name="Weiand M."/>
            <person name="Wilkinson J."/>
            <person name="Wilson A."/>
            <person name="Yadav S."/>
            <person name="Young G."/>
            <person name="Yu Q."/>
            <person name="Zembek L."/>
            <person name="Zhong D."/>
            <person name="Zimmer A."/>
            <person name="Zwirko Z."/>
            <person name="Jaffe D.B."/>
            <person name="Alvarez P."/>
            <person name="Brockman W."/>
            <person name="Butler J."/>
            <person name="Chin C."/>
            <person name="Gnerre S."/>
            <person name="Grabherr M."/>
            <person name="Kleber M."/>
            <person name="Mauceli E."/>
            <person name="MacCallum I."/>
        </authorList>
    </citation>
    <scope>NUCLEOTIDE SEQUENCE [LARGE SCALE GENOMIC DNA]</scope>
    <source>
        <strain evidence="3">white501</strain>
    </source>
</reference>
<dbReference type="EMBL" id="CM000361">
    <property type="protein sequence ID" value="EDX03818.1"/>
    <property type="molecule type" value="Genomic_DNA"/>
</dbReference>
<accession>B4Q3L4</accession>
<evidence type="ECO:0000313" key="2">
    <source>
        <dbReference type="EMBL" id="EDX03818.1"/>
    </source>
</evidence>
<dbReference type="Proteomes" id="UP000000304">
    <property type="component" value="Chromosome 2L"/>
</dbReference>
<keyword evidence="3" id="KW-1185">Reference proteome</keyword>
<organism evidence="2 3">
    <name type="scientific">Drosophila simulans</name>
    <name type="common">Fruit fly</name>
    <dbReference type="NCBI Taxonomy" id="7240"/>
    <lineage>
        <taxon>Eukaryota</taxon>
        <taxon>Metazoa</taxon>
        <taxon>Ecdysozoa</taxon>
        <taxon>Arthropoda</taxon>
        <taxon>Hexapoda</taxon>
        <taxon>Insecta</taxon>
        <taxon>Pterygota</taxon>
        <taxon>Neoptera</taxon>
        <taxon>Endopterygota</taxon>
        <taxon>Diptera</taxon>
        <taxon>Brachycera</taxon>
        <taxon>Muscomorpha</taxon>
        <taxon>Ephydroidea</taxon>
        <taxon>Drosophilidae</taxon>
        <taxon>Drosophila</taxon>
        <taxon>Sophophora</taxon>
    </lineage>
</organism>
<dbReference type="AlphaFoldDB" id="B4Q3L4"/>